<evidence type="ECO:0000256" key="7">
    <source>
        <dbReference type="PROSITE-ProRule" id="PRU00176"/>
    </source>
</evidence>
<keyword evidence="5" id="KW-1015">Disulfide bond</keyword>
<gene>
    <name evidence="12" type="ORF">NHX12_032624</name>
</gene>
<feature type="non-terminal residue" evidence="12">
    <location>
        <position position="879"/>
    </location>
</feature>
<dbReference type="GO" id="GO:0004252">
    <property type="term" value="F:serine-type endopeptidase activity"/>
    <property type="evidence" value="ECO:0007669"/>
    <property type="project" value="InterPro"/>
</dbReference>
<keyword evidence="6" id="KW-0325">Glycoprotein</keyword>
<keyword evidence="1" id="KW-0645">Protease</keyword>
<sequence>MAGPKALWVAVLLLVQGKGLTVLLGRQSQEGSNPNEVSRTVAQITCHPDYDSTTNDNDICLLKLSSPVTFTNYIRPVCLAAEDSVFHAGTINWVTGWGTIGSGGPREQAHGPGGPSTSPDQDNSDNNTIFVQGLGDEYTVDSVADFFKQIGIIKINKKTGLPMINLYTDRESGSSRGRPRCPSTTPPSAKAAIDWFDGKDFSGNPIKVSFATRRADFGGRGSGVRGGRGRGGPMGCGGFGGGRGGGERGGSVGGGGNGGGVGSSGNGSGQQRAGDWKCCNPTVTTGLTVLLGRQSQEGSNPNEVSRTVAQISCHPDYNSSPNDNDICLLKLSSPVTFTNYIRPVCLAAEDSVFHAGTINWVTGWGTIDSGVPLPSPQTLQEVDLPIVGNKQCNCNYEALQQQSTVTTGLITILGRQSQEGSNPNEVSRTVAQISCHPDYDIFTSDNDICLLKLSSPVTFTNYIRPVCLAAEDSVFHAGTINWVTGWGTIDSGVPLPSPQTLQEVDLPIVGNKQCNCNYEALQQQSTVTTGLITILGRQSQEGSNPNEVSRTVAQISCHPDYDIFTSDNDICLLKLSSPVTFTNYIRPVCLAAEDSVFHAGTINWVTGWGTIDSGVPLPSPQTLQEVDLPIVGNKQCNCNYEALQQQSTVTTGLITILGRQSQEGSNPNEVSRTVAQISCHPDYDIFTSDNDICLLKLSSPVTFTNYIRPVCLAAEDSVFHAGTINWVTGWGTIDSGVPLPSPQTLQEVDLPIVGNKQCNCNYEALQQQSNDTTGLTAFLGRQSQEGSNPNEVSRTVAQISCHPDYNSFPYDSDICLLKLSSPVNFTNYIRPVCLAAEDSVFHAGTINWVTGWGNINFGGPLPSPQTLQEVDLPIVGNKQ</sequence>
<dbReference type="EMBL" id="JANIIK010000047">
    <property type="protein sequence ID" value="KAJ3601656.1"/>
    <property type="molecule type" value="Genomic_DNA"/>
</dbReference>
<evidence type="ECO:0000256" key="1">
    <source>
        <dbReference type="ARBA" id="ARBA00022670"/>
    </source>
</evidence>
<keyword evidence="7" id="KW-0694">RNA-binding</keyword>
<keyword evidence="2 9" id="KW-0732">Signal</keyword>
<evidence type="ECO:0000256" key="2">
    <source>
        <dbReference type="ARBA" id="ARBA00022729"/>
    </source>
</evidence>
<feature type="domain" description="Peptidase S1" evidence="11">
    <location>
        <begin position="630"/>
        <end position="848"/>
    </location>
</feature>
<dbReference type="PANTHER" id="PTHR24253:SF144">
    <property type="entry name" value="CHYMOTRYPSIN-LIKE PROTEASE CTRL-1-RELATED"/>
    <property type="match status" value="1"/>
</dbReference>
<feature type="chain" id="PRO_5040112873" evidence="9">
    <location>
        <begin position="22"/>
        <end position="879"/>
    </location>
</feature>
<evidence type="ECO:0000256" key="6">
    <source>
        <dbReference type="ARBA" id="ARBA00023180"/>
    </source>
</evidence>
<dbReference type="Gene3D" id="2.40.10.10">
    <property type="entry name" value="Trypsin-like serine proteases"/>
    <property type="match status" value="6"/>
</dbReference>
<feature type="region of interest" description="Disordered" evidence="8">
    <location>
        <begin position="169"/>
        <end position="190"/>
    </location>
</feature>
<proteinExistence type="predicted"/>
<dbReference type="OrthoDB" id="10002959at2759"/>
<dbReference type="Gene3D" id="3.30.70.330">
    <property type="match status" value="1"/>
</dbReference>
<dbReference type="SUPFAM" id="SSF50494">
    <property type="entry name" value="Trypsin-like serine proteases"/>
    <property type="match status" value="6"/>
</dbReference>
<feature type="compositionally biased region" description="Low complexity" evidence="8">
    <location>
        <begin position="174"/>
        <end position="188"/>
    </location>
</feature>
<dbReference type="SMART" id="SM00020">
    <property type="entry name" value="Tryp_SPc"/>
    <property type="match status" value="2"/>
</dbReference>
<comment type="caution">
    <text evidence="12">The sequence shown here is derived from an EMBL/GenBank/DDBJ whole genome shotgun (WGS) entry which is preliminary data.</text>
</comment>
<feature type="signal peptide" evidence="9">
    <location>
        <begin position="1"/>
        <end position="21"/>
    </location>
</feature>
<feature type="domain" description="RRM" evidence="10">
    <location>
        <begin position="127"/>
        <end position="213"/>
    </location>
</feature>
<evidence type="ECO:0000256" key="8">
    <source>
        <dbReference type="SAM" id="MobiDB-lite"/>
    </source>
</evidence>
<evidence type="ECO:0000313" key="13">
    <source>
        <dbReference type="Proteomes" id="UP001148018"/>
    </source>
</evidence>
<dbReference type="Proteomes" id="UP001148018">
    <property type="component" value="Unassembled WGS sequence"/>
</dbReference>
<dbReference type="GO" id="GO:0003723">
    <property type="term" value="F:RNA binding"/>
    <property type="evidence" value="ECO:0007669"/>
    <property type="project" value="UniProtKB-UniRule"/>
</dbReference>
<dbReference type="PROSITE" id="PS50240">
    <property type="entry name" value="TRYPSIN_DOM"/>
    <property type="match status" value="3"/>
</dbReference>
<dbReference type="AlphaFoldDB" id="A0A9Q0E7J5"/>
<organism evidence="12 13">
    <name type="scientific">Muraenolepis orangiensis</name>
    <name type="common">Patagonian moray cod</name>
    <dbReference type="NCBI Taxonomy" id="630683"/>
    <lineage>
        <taxon>Eukaryota</taxon>
        <taxon>Metazoa</taxon>
        <taxon>Chordata</taxon>
        <taxon>Craniata</taxon>
        <taxon>Vertebrata</taxon>
        <taxon>Euteleostomi</taxon>
        <taxon>Actinopterygii</taxon>
        <taxon>Neopterygii</taxon>
        <taxon>Teleostei</taxon>
        <taxon>Neoteleostei</taxon>
        <taxon>Acanthomorphata</taxon>
        <taxon>Zeiogadaria</taxon>
        <taxon>Gadariae</taxon>
        <taxon>Gadiformes</taxon>
        <taxon>Muraenolepidoidei</taxon>
        <taxon>Muraenolepididae</taxon>
        <taxon>Muraenolepis</taxon>
    </lineage>
</organism>
<evidence type="ECO:0000256" key="3">
    <source>
        <dbReference type="ARBA" id="ARBA00022801"/>
    </source>
</evidence>
<dbReference type="PANTHER" id="PTHR24253">
    <property type="entry name" value="TRANSMEMBRANE PROTEASE SERINE"/>
    <property type="match status" value="1"/>
</dbReference>
<dbReference type="InterPro" id="IPR043504">
    <property type="entry name" value="Peptidase_S1_PA_chymotrypsin"/>
</dbReference>
<keyword evidence="4" id="KW-0720">Serine protease</keyword>
<keyword evidence="13" id="KW-1185">Reference proteome</keyword>
<dbReference type="InterPro" id="IPR000504">
    <property type="entry name" value="RRM_dom"/>
</dbReference>
<feature type="compositionally biased region" description="Gly residues" evidence="8">
    <location>
        <begin position="239"/>
        <end position="268"/>
    </location>
</feature>
<dbReference type="InterPro" id="IPR012677">
    <property type="entry name" value="Nucleotide-bd_a/b_plait_sf"/>
</dbReference>
<feature type="region of interest" description="Disordered" evidence="8">
    <location>
        <begin position="239"/>
        <end position="274"/>
    </location>
</feature>
<feature type="domain" description="Peptidase S1" evidence="11">
    <location>
        <begin position="1"/>
        <end position="197"/>
    </location>
</feature>
<evidence type="ECO:0000256" key="4">
    <source>
        <dbReference type="ARBA" id="ARBA00022825"/>
    </source>
</evidence>
<evidence type="ECO:0000313" key="12">
    <source>
        <dbReference type="EMBL" id="KAJ3601656.1"/>
    </source>
</evidence>
<evidence type="ECO:0000259" key="11">
    <source>
        <dbReference type="PROSITE" id="PS50240"/>
    </source>
</evidence>
<dbReference type="Pfam" id="PF00089">
    <property type="entry name" value="Trypsin"/>
    <property type="match status" value="6"/>
</dbReference>
<evidence type="ECO:0000256" key="9">
    <source>
        <dbReference type="SAM" id="SignalP"/>
    </source>
</evidence>
<dbReference type="InterPro" id="IPR009003">
    <property type="entry name" value="Peptidase_S1_PA"/>
</dbReference>
<keyword evidence="3" id="KW-0378">Hydrolase</keyword>
<evidence type="ECO:0000256" key="5">
    <source>
        <dbReference type="ARBA" id="ARBA00023157"/>
    </source>
</evidence>
<protein>
    <submittedName>
        <fullName evidence="12">Uncharacterized protein</fullName>
    </submittedName>
</protein>
<dbReference type="InterPro" id="IPR035979">
    <property type="entry name" value="RBD_domain_sf"/>
</dbReference>
<dbReference type="SMART" id="SM00360">
    <property type="entry name" value="RRM"/>
    <property type="match status" value="1"/>
</dbReference>
<dbReference type="InterPro" id="IPR001254">
    <property type="entry name" value="Trypsin_dom"/>
</dbReference>
<feature type="compositionally biased region" description="Polar residues" evidence="8">
    <location>
        <begin position="115"/>
        <end position="128"/>
    </location>
</feature>
<dbReference type="GO" id="GO:0006508">
    <property type="term" value="P:proteolysis"/>
    <property type="evidence" value="ECO:0007669"/>
    <property type="project" value="UniProtKB-KW"/>
</dbReference>
<accession>A0A9Q0E7J5</accession>
<feature type="domain" description="Peptidase S1" evidence="11">
    <location>
        <begin position="195"/>
        <end position="605"/>
    </location>
</feature>
<feature type="region of interest" description="Disordered" evidence="8">
    <location>
        <begin position="101"/>
        <end position="128"/>
    </location>
</feature>
<evidence type="ECO:0000259" key="10">
    <source>
        <dbReference type="PROSITE" id="PS50102"/>
    </source>
</evidence>
<reference evidence="12" key="1">
    <citation type="submission" date="2022-07" db="EMBL/GenBank/DDBJ databases">
        <title>Chromosome-level genome of Muraenolepis orangiensis.</title>
        <authorList>
            <person name="Kim J."/>
        </authorList>
    </citation>
    <scope>NUCLEOTIDE SEQUENCE</scope>
    <source>
        <strain evidence="12">KU_S4_2022</strain>
        <tissue evidence="12">Muscle</tissue>
    </source>
</reference>
<dbReference type="PROSITE" id="PS50102">
    <property type="entry name" value="RRM"/>
    <property type="match status" value="1"/>
</dbReference>
<name>A0A9Q0E7J5_9TELE</name>
<dbReference type="SUPFAM" id="SSF54928">
    <property type="entry name" value="RNA-binding domain, RBD"/>
    <property type="match status" value="1"/>
</dbReference>